<gene>
    <name evidence="2" type="ORF">QBC37DRAFT_374287</name>
</gene>
<reference evidence="2" key="1">
    <citation type="journal article" date="2023" name="Mol. Phylogenet. Evol.">
        <title>Genome-scale phylogeny and comparative genomics of the fungal order Sordariales.</title>
        <authorList>
            <person name="Hensen N."/>
            <person name="Bonometti L."/>
            <person name="Westerberg I."/>
            <person name="Brannstrom I.O."/>
            <person name="Guillou S."/>
            <person name="Cros-Aarteil S."/>
            <person name="Calhoun S."/>
            <person name="Haridas S."/>
            <person name="Kuo A."/>
            <person name="Mondo S."/>
            <person name="Pangilinan J."/>
            <person name="Riley R."/>
            <person name="LaButti K."/>
            <person name="Andreopoulos B."/>
            <person name="Lipzen A."/>
            <person name="Chen C."/>
            <person name="Yan M."/>
            <person name="Daum C."/>
            <person name="Ng V."/>
            <person name="Clum A."/>
            <person name="Steindorff A."/>
            <person name="Ohm R.A."/>
            <person name="Martin F."/>
            <person name="Silar P."/>
            <person name="Natvig D.O."/>
            <person name="Lalanne C."/>
            <person name="Gautier V."/>
            <person name="Ament-Velasquez S.L."/>
            <person name="Kruys A."/>
            <person name="Hutchinson M.I."/>
            <person name="Powell A.J."/>
            <person name="Barry K."/>
            <person name="Miller A.N."/>
            <person name="Grigoriev I.V."/>
            <person name="Debuchy R."/>
            <person name="Gladieux P."/>
            <person name="Hiltunen Thoren M."/>
            <person name="Johannesson H."/>
        </authorList>
    </citation>
    <scope>NUCLEOTIDE SEQUENCE</scope>
    <source>
        <strain evidence="2">PSN293</strain>
    </source>
</reference>
<keyword evidence="1" id="KW-0732">Signal</keyword>
<organism evidence="2 3">
    <name type="scientific">Rhypophila decipiens</name>
    <dbReference type="NCBI Taxonomy" id="261697"/>
    <lineage>
        <taxon>Eukaryota</taxon>
        <taxon>Fungi</taxon>
        <taxon>Dikarya</taxon>
        <taxon>Ascomycota</taxon>
        <taxon>Pezizomycotina</taxon>
        <taxon>Sordariomycetes</taxon>
        <taxon>Sordariomycetidae</taxon>
        <taxon>Sordariales</taxon>
        <taxon>Naviculisporaceae</taxon>
        <taxon>Rhypophila</taxon>
    </lineage>
</organism>
<accession>A0AAN6Y5V3</accession>
<dbReference type="Proteomes" id="UP001301769">
    <property type="component" value="Unassembled WGS sequence"/>
</dbReference>
<reference evidence="2" key="2">
    <citation type="submission" date="2023-05" db="EMBL/GenBank/DDBJ databases">
        <authorList>
            <consortium name="Lawrence Berkeley National Laboratory"/>
            <person name="Steindorff A."/>
            <person name="Hensen N."/>
            <person name="Bonometti L."/>
            <person name="Westerberg I."/>
            <person name="Brannstrom I.O."/>
            <person name="Guillou S."/>
            <person name="Cros-Aarteil S."/>
            <person name="Calhoun S."/>
            <person name="Haridas S."/>
            <person name="Kuo A."/>
            <person name="Mondo S."/>
            <person name="Pangilinan J."/>
            <person name="Riley R."/>
            <person name="Labutti K."/>
            <person name="Andreopoulos B."/>
            <person name="Lipzen A."/>
            <person name="Chen C."/>
            <person name="Yanf M."/>
            <person name="Daum C."/>
            <person name="Ng V."/>
            <person name="Clum A."/>
            <person name="Ohm R."/>
            <person name="Martin F."/>
            <person name="Silar P."/>
            <person name="Natvig D."/>
            <person name="Lalanne C."/>
            <person name="Gautier V."/>
            <person name="Ament-Velasquez S.L."/>
            <person name="Kruys A."/>
            <person name="Hutchinson M.I."/>
            <person name="Powell A.J."/>
            <person name="Barry K."/>
            <person name="Miller A.N."/>
            <person name="Grigoriev I.V."/>
            <person name="Debuchy R."/>
            <person name="Gladieux P."/>
            <person name="Thoren M.H."/>
            <person name="Johannesson H."/>
        </authorList>
    </citation>
    <scope>NUCLEOTIDE SEQUENCE</scope>
    <source>
        <strain evidence="2">PSN293</strain>
    </source>
</reference>
<feature type="chain" id="PRO_5042914926" evidence="1">
    <location>
        <begin position="20"/>
        <end position="272"/>
    </location>
</feature>
<evidence type="ECO:0000256" key="1">
    <source>
        <dbReference type="SAM" id="SignalP"/>
    </source>
</evidence>
<comment type="caution">
    <text evidence="2">The sequence shown here is derived from an EMBL/GenBank/DDBJ whole genome shotgun (WGS) entry which is preliminary data.</text>
</comment>
<dbReference type="AlphaFoldDB" id="A0AAN6Y5V3"/>
<keyword evidence="3" id="KW-1185">Reference proteome</keyword>
<feature type="signal peptide" evidence="1">
    <location>
        <begin position="1"/>
        <end position="19"/>
    </location>
</feature>
<sequence>MKFTALALGLLSLISSSKCMTLAARDDQIHQFERRFIDTLSYEHPNHTVKLVGFKKIIMTENQIAQLESNIAENPHEWDQLDMAYFDPLEKTMRVYFPVENALVQHGDKLIEANHMGEYEHASINGDCTVVGRYQTDKVTGVPANIISNGIIYLAEPAPVMRKHDNIHVYDFGWRHGGHDHSHGHSKRGEGEGGTCFQNHGGKVCSLAYGIDQGRCTRPKGTIKECIDYNGWPVTSCNNHSDKWAFPGSDCFVAVAQGHCWNEVEGALHGDK</sequence>
<dbReference type="EMBL" id="MU858113">
    <property type="protein sequence ID" value="KAK4213184.1"/>
    <property type="molecule type" value="Genomic_DNA"/>
</dbReference>
<protein>
    <submittedName>
        <fullName evidence="2">Uncharacterized protein</fullName>
    </submittedName>
</protein>
<proteinExistence type="predicted"/>
<evidence type="ECO:0000313" key="3">
    <source>
        <dbReference type="Proteomes" id="UP001301769"/>
    </source>
</evidence>
<evidence type="ECO:0000313" key="2">
    <source>
        <dbReference type="EMBL" id="KAK4213184.1"/>
    </source>
</evidence>
<name>A0AAN6Y5V3_9PEZI</name>